<evidence type="ECO:0000313" key="2">
    <source>
        <dbReference type="Proteomes" id="UP000269974"/>
    </source>
</evidence>
<dbReference type="RefSeq" id="WP_049620043.1">
    <property type="nucleotide sequence ID" value="NZ_LFUS01000031.1"/>
</dbReference>
<accession>A0A1B9BCS9</accession>
<sequence>MTNLETQINERQVKHKALLTAYDQLSSAPISAFQPTQWTALIDHAIVRGEAIEFFFRDGRRITIDL</sequence>
<evidence type="ECO:0000313" key="1">
    <source>
        <dbReference type="EMBL" id="VDG75542.1"/>
    </source>
</evidence>
<organism evidence="1 2">
    <name type="scientific">Actinobaculum suis</name>
    <dbReference type="NCBI Taxonomy" id="1657"/>
    <lineage>
        <taxon>Bacteria</taxon>
        <taxon>Bacillati</taxon>
        <taxon>Actinomycetota</taxon>
        <taxon>Actinomycetes</taxon>
        <taxon>Actinomycetales</taxon>
        <taxon>Actinomycetaceae</taxon>
        <taxon>Actinobaculum</taxon>
    </lineage>
</organism>
<dbReference type="AlphaFoldDB" id="A0A1B9BCS9"/>
<dbReference type="Proteomes" id="UP000269974">
    <property type="component" value="Unassembled WGS sequence"/>
</dbReference>
<protein>
    <submittedName>
        <fullName evidence="1">Uncharacterized protein</fullName>
    </submittedName>
</protein>
<comment type="caution">
    <text evidence="1">The sequence shown here is derived from an EMBL/GenBank/DDBJ whole genome shotgun (WGS) entry which is preliminary data.</text>
</comment>
<proteinExistence type="predicted"/>
<reference evidence="1 2" key="1">
    <citation type="submission" date="2018-11" db="EMBL/GenBank/DDBJ databases">
        <authorList>
            <consortium name="Pathogen Informatics"/>
        </authorList>
    </citation>
    <scope>NUCLEOTIDE SEQUENCE [LARGE SCALE GENOMIC DNA]</scope>
    <source>
        <strain evidence="1 2">NCTC10327</strain>
    </source>
</reference>
<gene>
    <name evidence="1" type="ORF">NCTC10327_00247</name>
</gene>
<name>A0A1B9BCS9_9ACTO</name>
<dbReference type="EMBL" id="UYIO01000001">
    <property type="protein sequence ID" value="VDG75542.1"/>
    <property type="molecule type" value="Genomic_DNA"/>
</dbReference>